<sequence length="54" mass="5758">MGPGESGFITVTYNADDPLGKVNRGAEVWTNDPDKAMTTLFLQGEIVATTDKGK</sequence>
<name>A0ABS6RTU5_9BACT</name>
<dbReference type="Proteomes" id="UP001196980">
    <property type="component" value="Unassembled WGS sequence"/>
</dbReference>
<gene>
    <name evidence="1" type="ORF">HWQ67_00465</name>
</gene>
<evidence type="ECO:0000313" key="1">
    <source>
        <dbReference type="EMBL" id="MBV6340047.1"/>
    </source>
</evidence>
<organism evidence="1 2">
    <name type="scientific">Candidatus Magnetobacterium casense</name>
    <dbReference type="NCBI Taxonomy" id="1455061"/>
    <lineage>
        <taxon>Bacteria</taxon>
        <taxon>Pseudomonadati</taxon>
        <taxon>Nitrospirota</taxon>
        <taxon>Thermodesulfovibrionia</taxon>
        <taxon>Thermodesulfovibrionales</taxon>
        <taxon>Candidatus Magnetobacteriaceae</taxon>
        <taxon>Candidatus Magnetobacterium</taxon>
    </lineage>
</organism>
<accession>A0ABS6RTU5</accession>
<protein>
    <submittedName>
        <fullName evidence="1">DUF1573 domain-containing protein</fullName>
    </submittedName>
</protein>
<evidence type="ECO:0000313" key="2">
    <source>
        <dbReference type="Proteomes" id="UP001196980"/>
    </source>
</evidence>
<dbReference type="EMBL" id="JABXWD010000004">
    <property type="protein sequence ID" value="MBV6340047.1"/>
    <property type="molecule type" value="Genomic_DNA"/>
</dbReference>
<proteinExistence type="predicted"/>
<keyword evidence="2" id="KW-1185">Reference proteome</keyword>
<comment type="caution">
    <text evidence="1">The sequence shown here is derived from an EMBL/GenBank/DDBJ whole genome shotgun (WGS) entry which is preliminary data.</text>
</comment>
<reference evidence="1 2" key="1">
    <citation type="journal article" date="2020" name="J Geophys Res Biogeosci">
        <title>Magnetotaxis as an Adaptation to Enable Bacterial Shuttling of Microbial Sulfur and Sulfur Cycling Across Aquatic Oxic#Anoxic Interfaces.</title>
        <authorList>
            <person name="Li J."/>
            <person name="Liu P."/>
            <person name="Wang J."/>
            <person name="Roberts A.P."/>
            <person name="Pan Y."/>
        </authorList>
    </citation>
    <scope>NUCLEOTIDE SEQUENCE [LARGE SCALE GENOMIC DNA]</scope>
    <source>
        <strain evidence="1 2">MYR-1_YQ</strain>
    </source>
</reference>